<feature type="domain" description="HMG box" evidence="3">
    <location>
        <begin position="69"/>
        <end position="132"/>
    </location>
</feature>
<comment type="caution">
    <text evidence="4">The sequence shown here is derived from an EMBL/GenBank/DDBJ whole genome shotgun (WGS) entry which is preliminary data.</text>
</comment>
<dbReference type="GO" id="GO:0005634">
    <property type="term" value="C:nucleus"/>
    <property type="evidence" value="ECO:0007669"/>
    <property type="project" value="UniProtKB-UniRule"/>
</dbReference>
<dbReference type="InterPro" id="IPR036910">
    <property type="entry name" value="HMG_box_dom_sf"/>
</dbReference>
<dbReference type="Gene3D" id="1.10.30.10">
    <property type="entry name" value="High mobility group box domain"/>
    <property type="match status" value="1"/>
</dbReference>
<evidence type="ECO:0000259" key="3">
    <source>
        <dbReference type="PROSITE" id="PS50118"/>
    </source>
</evidence>
<sequence length="286" mass="33467">MVSQEILEIARNYNEKKIFLNQVLLDSSNENSNIFSRVNDLMKEFNDIKINLPIFELLAPSKQSRAKKEPRPQNQFILYRKNISKELRRPVGKSSEVASSSWKKISEREKEFWKQLAVIAKEKHTSIFPEYKYTPNKKKKRKQSTRKSKKEAPQIIMTTPSDISSAIKKNEQFSSANQELAHHISPSVNPNLTPQQIQQPQQLPQQPQLIDPYYYSVELPHYFQPFAIMPTLPITHTHLQQISHPQFVITSPAVSNEFYNSSYESVDPDPFLLNLLDDNYNYYYEF</sequence>
<dbReference type="InterPro" id="IPR009071">
    <property type="entry name" value="HMG_box_dom"/>
</dbReference>
<reference evidence="4" key="1">
    <citation type="submission" date="2019-10" db="EMBL/GenBank/DDBJ databases">
        <title>Conservation and host-specific expression of non-tandemly repeated heterogenous ribosome RNA gene in arbuscular mycorrhizal fungi.</title>
        <authorList>
            <person name="Maeda T."/>
            <person name="Kobayashi Y."/>
            <person name="Nakagawa T."/>
            <person name="Ezawa T."/>
            <person name="Yamaguchi K."/>
            <person name="Bino T."/>
            <person name="Nishimoto Y."/>
            <person name="Shigenobu S."/>
            <person name="Kawaguchi M."/>
        </authorList>
    </citation>
    <scope>NUCLEOTIDE SEQUENCE</scope>
    <source>
        <strain evidence="4">HR1</strain>
    </source>
</reference>
<feature type="compositionally biased region" description="Basic residues" evidence="2">
    <location>
        <begin position="135"/>
        <end position="149"/>
    </location>
</feature>
<evidence type="ECO:0000256" key="1">
    <source>
        <dbReference type="PROSITE-ProRule" id="PRU00267"/>
    </source>
</evidence>
<dbReference type="SUPFAM" id="SSF47095">
    <property type="entry name" value="HMG-box"/>
    <property type="match status" value="1"/>
</dbReference>
<keyword evidence="1" id="KW-0238">DNA-binding</keyword>
<dbReference type="PROSITE" id="PS50118">
    <property type="entry name" value="HMG_BOX_2"/>
    <property type="match status" value="1"/>
</dbReference>
<gene>
    <name evidence="4" type="ORF">RCL2_002351600</name>
</gene>
<dbReference type="AlphaFoldDB" id="A0A8H3M5H5"/>
<dbReference type="Proteomes" id="UP000615446">
    <property type="component" value="Unassembled WGS sequence"/>
</dbReference>
<proteinExistence type="predicted"/>
<keyword evidence="1" id="KW-0539">Nucleus</keyword>
<dbReference type="GO" id="GO:0003677">
    <property type="term" value="F:DNA binding"/>
    <property type="evidence" value="ECO:0007669"/>
    <property type="project" value="UniProtKB-UniRule"/>
</dbReference>
<evidence type="ECO:0000313" key="4">
    <source>
        <dbReference type="EMBL" id="GES96913.1"/>
    </source>
</evidence>
<dbReference type="SMART" id="SM00398">
    <property type="entry name" value="HMG"/>
    <property type="match status" value="1"/>
</dbReference>
<protein>
    <submittedName>
        <fullName evidence="4">High mobility group box domain-containing protein</fullName>
    </submittedName>
</protein>
<evidence type="ECO:0000313" key="5">
    <source>
        <dbReference type="Proteomes" id="UP000615446"/>
    </source>
</evidence>
<feature type="DNA-binding region" description="HMG box" evidence="1">
    <location>
        <begin position="69"/>
        <end position="132"/>
    </location>
</feature>
<accession>A0A8H3M5H5</accession>
<dbReference type="OrthoDB" id="6247875at2759"/>
<evidence type="ECO:0000256" key="2">
    <source>
        <dbReference type="SAM" id="MobiDB-lite"/>
    </source>
</evidence>
<dbReference type="EMBL" id="BLAL01000254">
    <property type="protein sequence ID" value="GES96913.1"/>
    <property type="molecule type" value="Genomic_DNA"/>
</dbReference>
<feature type="region of interest" description="Disordered" evidence="2">
    <location>
        <begin position="131"/>
        <end position="153"/>
    </location>
</feature>
<name>A0A8H3M5H5_9GLOM</name>
<organism evidence="4 5">
    <name type="scientific">Rhizophagus clarus</name>
    <dbReference type="NCBI Taxonomy" id="94130"/>
    <lineage>
        <taxon>Eukaryota</taxon>
        <taxon>Fungi</taxon>
        <taxon>Fungi incertae sedis</taxon>
        <taxon>Mucoromycota</taxon>
        <taxon>Glomeromycotina</taxon>
        <taxon>Glomeromycetes</taxon>
        <taxon>Glomerales</taxon>
        <taxon>Glomeraceae</taxon>
        <taxon>Rhizophagus</taxon>
    </lineage>
</organism>